<comment type="caution">
    <text evidence="1">The sequence shown here is derived from an EMBL/GenBank/DDBJ whole genome shotgun (WGS) entry which is preliminary data.</text>
</comment>
<gene>
    <name evidence="1" type="ORF">C9427_33415</name>
</gene>
<dbReference type="EMBL" id="PZJX01000098">
    <property type="protein sequence ID" value="PTE06161.1"/>
    <property type="molecule type" value="Genomic_DNA"/>
</dbReference>
<protein>
    <submittedName>
        <fullName evidence="1">Uncharacterized protein</fullName>
    </submittedName>
</protein>
<keyword evidence="2" id="KW-1185">Reference proteome</keyword>
<dbReference type="AlphaFoldDB" id="A0A2T4IKI9"/>
<dbReference type="Proteomes" id="UP000240259">
    <property type="component" value="Unassembled WGS sequence"/>
</dbReference>
<organism evidence="1 2">
    <name type="scientific">Mesorhizobium helmanticense</name>
    <dbReference type="NCBI Taxonomy" id="1776423"/>
    <lineage>
        <taxon>Bacteria</taxon>
        <taxon>Pseudomonadati</taxon>
        <taxon>Pseudomonadota</taxon>
        <taxon>Alphaproteobacteria</taxon>
        <taxon>Hyphomicrobiales</taxon>
        <taxon>Phyllobacteriaceae</taxon>
        <taxon>Mesorhizobium</taxon>
    </lineage>
</organism>
<reference evidence="1 2" key="1">
    <citation type="submission" date="2018-03" db="EMBL/GenBank/DDBJ databases">
        <title>Genome sequence of the symbiotic type strain Mesorhizobium helmanticense CSLC115NT isolated from Lotus corniculatus nodules.</title>
        <authorList>
            <person name="Sannazzaro A.I."/>
            <person name="Torres Tejerizo G.A."/>
            <person name="Dip D."/>
            <person name="Caballero M."/>
            <person name="Pistorio M."/>
            <person name="Estrella M.J."/>
        </authorList>
    </citation>
    <scope>NUCLEOTIDE SEQUENCE [LARGE SCALE GENOMIC DNA]</scope>
    <source>
        <strain evidence="1 2">CSLC115N</strain>
    </source>
</reference>
<evidence type="ECO:0000313" key="1">
    <source>
        <dbReference type="EMBL" id="PTE06161.1"/>
    </source>
</evidence>
<evidence type="ECO:0000313" key="2">
    <source>
        <dbReference type="Proteomes" id="UP000240259"/>
    </source>
</evidence>
<sequence length="128" mass="14373">MGLNIRIMDSINARPVDPGMVLNWREGIDVTLEDLIKERVRLEVERASDLATGLPPDHPLVAWKHAPEGTATLERKIEHMQRTALLGFENNAFFVVVDGKQVEDLRAPLRLTPISTVRFVRLLQLVGG</sequence>
<proteinExistence type="predicted"/>
<accession>A0A2T4IKI9</accession>
<name>A0A2T4IKI9_9HYPH</name>